<reference evidence="1" key="1">
    <citation type="submission" date="2018-05" db="EMBL/GenBank/DDBJ databases">
        <authorList>
            <person name="Lanie J.A."/>
            <person name="Ng W.-L."/>
            <person name="Kazmierczak K.M."/>
            <person name="Andrzejewski T.M."/>
            <person name="Davidsen T.M."/>
            <person name="Wayne K.J."/>
            <person name="Tettelin H."/>
            <person name="Glass J.I."/>
            <person name="Rusch D."/>
            <person name="Podicherti R."/>
            <person name="Tsui H.-C.T."/>
            <person name="Winkler M.E."/>
        </authorList>
    </citation>
    <scope>NUCLEOTIDE SEQUENCE</scope>
</reference>
<protein>
    <recommendedName>
        <fullName evidence="2">DUF5723 domain-containing protein</fullName>
    </recommendedName>
</protein>
<evidence type="ECO:0008006" key="2">
    <source>
        <dbReference type="Google" id="ProtNLM"/>
    </source>
</evidence>
<accession>A0A382PVN9</accession>
<gene>
    <name evidence="1" type="ORF">METZ01_LOCUS330140</name>
</gene>
<proteinExistence type="predicted"/>
<dbReference type="EMBL" id="UINC01110042">
    <property type="protein sequence ID" value="SVC77286.1"/>
    <property type="molecule type" value="Genomic_DNA"/>
</dbReference>
<organism evidence="1">
    <name type="scientific">marine metagenome</name>
    <dbReference type="NCBI Taxonomy" id="408172"/>
    <lineage>
        <taxon>unclassified sequences</taxon>
        <taxon>metagenomes</taxon>
        <taxon>ecological metagenomes</taxon>
    </lineage>
</organism>
<name>A0A382PVN9_9ZZZZ</name>
<sequence length="211" mass="22932">YLGDSEIMLRYLVLNVGGGTGNRFFIGGGLIIPSKNTLTSDPYFLDDGIIEEHRHFSISEGTYRGVMEMQLFKKNMKNPVFIGGVFKVLKPIGENEYGFKSSTITSLSLSALTKNIAILSGAISTNFRVQNATPAFWNGHEAPNSKGTELSYGLGYIKNSDVGTFGVMLQKPVYVSGGLASDEGGIDQSSNTWTLAVSYRKILSYTLPGFD</sequence>
<dbReference type="AlphaFoldDB" id="A0A382PVN9"/>
<evidence type="ECO:0000313" key="1">
    <source>
        <dbReference type="EMBL" id="SVC77286.1"/>
    </source>
</evidence>
<feature type="non-terminal residue" evidence="1">
    <location>
        <position position="1"/>
    </location>
</feature>